<dbReference type="InterPro" id="IPR008983">
    <property type="entry name" value="Tumour_necrosis_fac-like_dom"/>
</dbReference>
<comment type="similarity">
    <text evidence="1">Belongs to the tumor necrosis factor family.</text>
</comment>
<dbReference type="Gene3D" id="2.60.120.40">
    <property type="match status" value="1"/>
</dbReference>
<name>A0ABR3NDV9_9TELE</name>
<dbReference type="SUPFAM" id="SSF49842">
    <property type="entry name" value="TNF-like"/>
    <property type="match status" value="1"/>
</dbReference>
<proteinExistence type="inferred from homology"/>
<feature type="domain" description="THD" evidence="3">
    <location>
        <begin position="101"/>
        <end position="209"/>
    </location>
</feature>
<evidence type="ECO:0000313" key="4">
    <source>
        <dbReference type="EMBL" id="KAL1275143.1"/>
    </source>
</evidence>
<dbReference type="EMBL" id="JAYMGO010000005">
    <property type="protein sequence ID" value="KAL1275143.1"/>
    <property type="molecule type" value="Genomic_DNA"/>
</dbReference>
<keyword evidence="5" id="KW-1185">Reference proteome</keyword>
<organism evidence="4 5">
    <name type="scientific">Cirrhinus molitorella</name>
    <name type="common">mud carp</name>
    <dbReference type="NCBI Taxonomy" id="172907"/>
    <lineage>
        <taxon>Eukaryota</taxon>
        <taxon>Metazoa</taxon>
        <taxon>Chordata</taxon>
        <taxon>Craniata</taxon>
        <taxon>Vertebrata</taxon>
        <taxon>Euteleostomi</taxon>
        <taxon>Actinopterygii</taxon>
        <taxon>Neopterygii</taxon>
        <taxon>Teleostei</taxon>
        <taxon>Ostariophysi</taxon>
        <taxon>Cypriniformes</taxon>
        <taxon>Cyprinidae</taxon>
        <taxon>Labeoninae</taxon>
        <taxon>Labeonini</taxon>
        <taxon>Cirrhinus</taxon>
    </lineage>
</organism>
<keyword evidence="2" id="KW-1133">Transmembrane helix</keyword>
<dbReference type="InterPro" id="IPR006052">
    <property type="entry name" value="TNF_dom"/>
</dbReference>
<comment type="caution">
    <text evidence="4">The sequence shown here is derived from an EMBL/GenBank/DDBJ whole genome shotgun (WGS) entry which is preliminary data.</text>
</comment>
<protein>
    <recommendedName>
        <fullName evidence="3">THD domain-containing protein</fullName>
    </recommendedName>
</protein>
<gene>
    <name evidence="4" type="ORF">QQF64_027957</name>
</gene>
<evidence type="ECO:0000256" key="2">
    <source>
        <dbReference type="SAM" id="Phobius"/>
    </source>
</evidence>
<sequence length="231" mass="26196">MAQAEVFEIGVEQGQMLQVLMRHCQTMRRQETRLRLATAGLLATFFATLVWLQFHQQNTTEAFAGAQQGAVTTEKSPLGQTVHLETLSPTDACLEQQPIKWRRVDYGYNSPDFSLEDQTVLYVVSKGLYLINLRISYRIVYGQCKPGADHLILVANVTQHHKNYNGEREIVSAKESMICREYWLQSITLNQAIMLEAGTSLRVRINRESCQFVDWVGNSHLDVTSLALAAF</sequence>
<keyword evidence="2" id="KW-0472">Membrane</keyword>
<evidence type="ECO:0000259" key="3">
    <source>
        <dbReference type="Pfam" id="PF00229"/>
    </source>
</evidence>
<reference evidence="4 5" key="1">
    <citation type="submission" date="2023-09" db="EMBL/GenBank/DDBJ databases">
        <authorList>
            <person name="Wang M."/>
        </authorList>
    </citation>
    <scope>NUCLEOTIDE SEQUENCE [LARGE SCALE GENOMIC DNA]</scope>
    <source>
        <strain evidence="4">GT-2023</strain>
        <tissue evidence="4">Liver</tissue>
    </source>
</reference>
<keyword evidence="2" id="KW-0812">Transmembrane</keyword>
<evidence type="ECO:0000256" key="1">
    <source>
        <dbReference type="ARBA" id="ARBA00008670"/>
    </source>
</evidence>
<evidence type="ECO:0000313" key="5">
    <source>
        <dbReference type="Proteomes" id="UP001558613"/>
    </source>
</evidence>
<dbReference type="Pfam" id="PF00229">
    <property type="entry name" value="TNF"/>
    <property type="match status" value="1"/>
</dbReference>
<feature type="transmembrane region" description="Helical" evidence="2">
    <location>
        <begin position="36"/>
        <end position="54"/>
    </location>
</feature>
<dbReference type="Proteomes" id="UP001558613">
    <property type="component" value="Unassembled WGS sequence"/>
</dbReference>
<accession>A0ABR3NDV9</accession>